<gene>
    <name evidence="3" type="ORF">YYC_01112</name>
</gene>
<dbReference type="AlphaFoldDB" id="V7PRA0"/>
<dbReference type="Proteomes" id="UP000018538">
    <property type="component" value="Unassembled WGS sequence"/>
</dbReference>
<evidence type="ECO:0000313" key="3">
    <source>
        <dbReference type="EMBL" id="ETB62106.1"/>
    </source>
</evidence>
<feature type="transmembrane region" description="Helical" evidence="2">
    <location>
        <begin position="7"/>
        <end position="25"/>
    </location>
</feature>
<dbReference type="OrthoDB" id="372444at2759"/>
<protein>
    <submittedName>
        <fullName evidence="3">Uncharacterized protein</fullName>
    </submittedName>
</protein>
<feature type="transmembrane region" description="Helical" evidence="2">
    <location>
        <begin position="172"/>
        <end position="202"/>
    </location>
</feature>
<sequence>MNKKIYSLVNIVSCIILVIIIPYSTNNGLFNKHFDVNKNFNDKKEINRRYLSEEMWDGYHKIKIPNDNTREYQYNNMNYPPPPQKKKNNKQESPILQRTNVTNYMPSYYENGEIISHNEQLLPHNATLSLLNSVINDTLPNIPENNSFELALRTIADYVTNKVFSPSILSHIIPLGGIVVSCYIMAALVGVFKYILFIYCSVKLFKAWYRKQCDRNKKDPNRNNPPPPL</sequence>
<organism evidence="3 4">
    <name type="scientific">Plasmodium yoelii 17X</name>
    <dbReference type="NCBI Taxonomy" id="1323249"/>
    <lineage>
        <taxon>Eukaryota</taxon>
        <taxon>Sar</taxon>
        <taxon>Alveolata</taxon>
        <taxon>Apicomplexa</taxon>
        <taxon>Aconoidasida</taxon>
        <taxon>Haemosporida</taxon>
        <taxon>Plasmodiidae</taxon>
        <taxon>Plasmodium</taxon>
        <taxon>Plasmodium (Vinckeia)</taxon>
    </lineage>
</organism>
<keyword evidence="4" id="KW-1185">Reference proteome</keyword>
<dbReference type="EMBL" id="KI635735">
    <property type="protein sequence ID" value="ETB62106.1"/>
    <property type="molecule type" value="Genomic_DNA"/>
</dbReference>
<reference evidence="3 4" key="1">
    <citation type="submission" date="2013-11" db="EMBL/GenBank/DDBJ databases">
        <title>The Genome Sequence of Plasmodium yoelii 17X.</title>
        <authorList>
            <consortium name="The Broad Institute Genomics Platform"/>
            <consortium name="The Broad Institute Genome Sequencing Center for Infectious Disease"/>
            <person name="Neafsey D."/>
            <person name="Adams J."/>
            <person name="Walker B."/>
            <person name="Young S.K."/>
            <person name="Zeng Q."/>
            <person name="Gargeya S."/>
            <person name="Fitzgerald M."/>
            <person name="Haas B."/>
            <person name="Abouelleil A."/>
            <person name="Alvarado L."/>
            <person name="Chapman S.B."/>
            <person name="Gainer-Dewar J."/>
            <person name="Goldberg J."/>
            <person name="Griggs A."/>
            <person name="Gujja S."/>
            <person name="Hansen M."/>
            <person name="Howarth C."/>
            <person name="Imamovic A."/>
            <person name="Ireland A."/>
            <person name="Larimer J."/>
            <person name="McCowan C."/>
            <person name="Murphy C."/>
            <person name="Pearson M."/>
            <person name="Poon T.W."/>
            <person name="Priest M."/>
            <person name="Roberts A."/>
            <person name="Saif S."/>
            <person name="Shea T."/>
            <person name="Sykes S."/>
            <person name="Wortman J."/>
            <person name="Nusbaum C."/>
            <person name="Birren B."/>
        </authorList>
    </citation>
    <scope>NUCLEOTIDE SEQUENCE [LARGE SCALE GENOMIC DNA]</scope>
    <source>
        <strain evidence="3 4">17X</strain>
    </source>
</reference>
<keyword evidence="2" id="KW-1133">Transmembrane helix</keyword>
<keyword evidence="2" id="KW-0812">Transmembrane</keyword>
<evidence type="ECO:0000256" key="2">
    <source>
        <dbReference type="SAM" id="Phobius"/>
    </source>
</evidence>
<evidence type="ECO:0000256" key="1">
    <source>
        <dbReference type="SAM" id="MobiDB-lite"/>
    </source>
</evidence>
<accession>V7PRA0</accession>
<dbReference type="EMBL" id="KI635735">
    <property type="protein sequence ID" value="ETB62107.1"/>
    <property type="molecule type" value="Genomic_DNA"/>
</dbReference>
<keyword evidence="2" id="KW-0472">Membrane</keyword>
<evidence type="ECO:0000313" key="4">
    <source>
        <dbReference type="Proteomes" id="UP000018538"/>
    </source>
</evidence>
<feature type="region of interest" description="Disordered" evidence="1">
    <location>
        <begin position="74"/>
        <end position="95"/>
    </location>
</feature>
<name>V7PRA0_PLAYE</name>
<proteinExistence type="predicted"/>